<dbReference type="EMBL" id="LK055157">
    <property type="protein sequence ID" value="CDR71770.1"/>
    <property type="molecule type" value="Genomic_DNA"/>
</dbReference>
<gene>
    <name evidence="3" type="ORF">BBBOND_0004280</name>
</gene>
<dbReference type="GeneID" id="24561987"/>
<dbReference type="OrthoDB" id="365631at2759"/>
<evidence type="ECO:0000256" key="1">
    <source>
        <dbReference type="SAM" id="MobiDB-lite"/>
    </source>
</evidence>
<accession>A0A061BJU7</accession>
<feature type="domain" description="SDE2-like" evidence="2">
    <location>
        <begin position="145"/>
        <end position="215"/>
    </location>
</feature>
<sequence>MSTYLVCLPNGATRSLWVDYEALCESVGSREALCLHSCAQGDPCRRSVPCLSSYIFPSLIEQNFGIGRESSRLSIRGGIRTKVAVDPHATIDPSGITVPGPSSQAESDCRGDYTQNSYDTELCTGSAHQLLKDDVVISVSCRLLGGKGGFGALLKAKGNRKKQSSNVDSCRTLTGERIRHTRLNELAQRQRESTVDPGVARLPLPKEAPEPAVDASTQATHLKHVKKVRKESKRVKSTVVKGLTNSTSVEGQTQTDAERQQLVERALNQCMDVYDLA</sequence>
<dbReference type="InterPro" id="IPR053822">
    <property type="entry name" value="SDE2-like_dom"/>
</dbReference>
<organism evidence="3">
    <name type="scientific">Babesia bigemina</name>
    <dbReference type="NCBI Taxonomy" id="5866"/>
    <lineage>
        <taxon>Eukaryota</taxon>
        <taxon>Sar</taxon>
        <taxon>Alveolata</taxon>
        <taxon>Apicomplexa</taxon>
        <taxon>Aconoidasida</taxon>
        <taxon>Piroplasmida</taxon>
        <taxon>Babesiidae</taxon>
        <taxon>Babesia</taxon>
    </lineage>
</organism>
<dbReference type="AlphaFoldDB" id="A0A061BJU7"/>
<reference evidence="3" key="1">
    <citation type="journal article" date="2014" name="Nucleic Acids Res.">
        <title>The evolutionary dynamics of variant antigen genes in Babesia reveal a history of genomic innovation underlying host-parasite interaction.</title>
        <authorList>
            <person name="Jackson A.P."/>
            <person name="Otto T.D."/>
            <person name="Darby A."/>
            <person name="Ramaprasad A."/>
            <person name="Xia D."/>
            <person name="Echaide I.E."/>
            <person name="Farber M."/>
            <person name="Gahlot S."/>
            <person name="Gamble J."/>
            <person name="Gupta D."/>
            <person name="Gupta Y."/>
            <person name="Jackson L."/>
            <person name="Malandrin L."/>
            <person name="Malas T.B."/>
            <person name="Moussa E."/>
            <person name="Nair M."/>
            <person name="Reid AJ."/>
            <person name="Sanders M."/>
            <person name="Sharma J."/>
            <person name="Tracey A."/>
            <person name="Quail M.A."/>
            <person name="Weir W."/>
            <person name="Wastling J.M."/>
            <person name="Hall N."/>
            <person name="Willadsen P."/>
            <person name="Lingelbach K."/>
            <person name="Shiels B."/>
            <person name="Tait A."/>
            <person name="Berriman M."/>
            <person name="Allred D.R."/>
            <person name="Pain A."/>
        </authorList>
    </citation>
    <scope>NUCLEOTIDE SEQUENCE</scope>
    <source>
        <strain evidence="3">Bond</strain>
    </source>
</reference>
<evidence type="ECO:0000259" key="2">
    <source>
        <dbReference type="Pfam" id="PF22782"/>
    </source>
</evidence>
<protein>
    <recommendedName>
        <fullName evidence="2">SDE2-like domain-containing protein</fullName>
    </recommendedName>
</protein>
<dbReference type="VEuPathDB" id="PiroplasmaDB:BBBOND_0004280"/>
<feature type="region of interest" description="Disordered" evidence="1">
    <location>
        <begin position="194"/>
        <end position="216"/>
    </location>
</feature>
<dbReference type="Pfam" id="PF22782">
    <property type="entry name" value="SDE2"/>
    <property type="match status" value="1"/>
</dbReference>
<dbReference type="RefSeq" id="XP_012770714.1">
    <property type="nucleotide sequence ID" value="XM_012915260.1"/>
</dbReference>
<evidence type="ECO:0000313" key="3">
    <source>
        <dbReference type="EMBL" id="CDR71770.1"/>
    </source>
</evidence>
<proteinExistence type="predicted"/>
<reference evidence="3" key="2">
    <citation type="submission" date="2014-06" db="EMBL/GenBank/DDBJ databases">
        <authorList>
            <person name="Aslett M."/>
            <person name="De Silva Nishadi"/>
        </authorList>
    </citation>
    <scope>NUCLEOTIDE SEQUENCE</scope>
    <source>
        <strain evidence="3">Bond</strain>
    </source>
</reference>
<name>A0A061BJU7_BABBI</name>
<dbReference type="KEGG" id="bbig:BBBOND_0004280"/>